<reference evidence="3" key="1">
    <citation type="journal article" date="2013" name="Nat. Genet.">
        <title>The draft genomes of soft-shell turtle and green sea turtle yield insights into the development and evolution of the turtle-specific body plan.</title>
        <authorList>
            <person name="Wang Z."/>
            <person name="Pascual-Anaya J."/>
            <person name="Zadissa A."/>
            <person name="Li W."/>
            <person name="Niimura Y."/>
            <person name="Huang Z."/>
            <person name="Li C."/>
            <person name="White S."/>
            <person name="Xiong Z."/>
            <person name="Fang D."/>
            <person name="Wang B."/>
            <person name="Ming Y."/>
            <person name="Chen Y."/>
            <person name="Zheng Y."/>
            <person name="Kuraku S."/>
            <person name="Pignatelli M."/>
            <person name="Herrero J."/>
            <person name="Beal K."/>
            <person name="Nozawa M."/>
            <person name="Li Q."/>
            <person name="Wang J."/>
            <person name="Zhang H."/>
            <person name="Yu L."/>
            <person name="Shigenobu S."/>
            <person name="Wang J."/>
            <person name="Liu J."/>
            <person name="Flicek P."/>
            <person name="Searle S."/>
            <person name="Wang J."/>
            <person name="Kuratani S."/>
            <person name="Yin Y."/>
            <person name="Aken B."/>
            <person name="Zhang G."/>
            <person name="Irie N."/>
        </authorList>
    </citation>
    <scope>NUCLEOTIDE SEQUENCE [LARGE SCALE GENOMIC DNA]</scope>
</reference>
<gene>
    <name evidence="2" type="ORF">UY3_11820</name>
</gene>
<feature type="compositionally biased region" description="Polar residues" evidence="1">
    <location>
        <begin position="1"/>
        <end position="19"/>
    </location>
</feature>
<dbReference type="Proteomes" id="UP000031443">
    <property type="component" value="Unassembled WGS sequence"/>
</dbReference>
<dbReference type="EMBL" id="KB547018">
    <property type="protein sequence ID" value="EMP31060.1"/>
    <property type="molecule type" value="Genomic_DNA"/>
</dbReference>
<proteinExistence type="predicted"/>
<keyword evidence="3" id="KW-1185">Reference proteome</keyword>
<evidence type="ECO:0000313" key="3">
    <source>
        <dbReference type="Proteomes" id="UP000031443"/>
    </source>
</evidence>
<evidence type="ECO:0000256" key="1">
    <source>
        <dbReference type="SAM" id="MobiDB-lite"/>
    </source>
</evidence>
<organism evidence="2 3">
    <name type="scientific">Chelonia mydas</name>
    <name type="common">Green sea-turtle</name>
    <name type="synonym">Chelonia agassizi</name>
    <dbReference type="NCBI Taxonomy" id="8469"/>
    <lineage>
        <taxon>Eukaryota</taxon>
        <taxon>Metazoa</taxon>
        <taxon>Chordata</taxon>
        <taxon>Craniata</taxon>
        <taxon>Vertebrata</taxon>
        <taxon>Euteleostomi</taxon>
        <taxon>Archelosauria</taxon>
        <taxon>Testudinata</taxon>
        <taxon>Testudines</taxon>
        <taxon>Cryptodira</taxon>
        <taxon>Durocryptodira</taxon>
        <taxon>Americhelydia</taxon>
        <taxon>Chelonioidea</taxon>
        <taxon>Cheloniidae</taxon>
        <taxon>Chelonia</taxon>
    </lineage>
</organism>
<sequence>MQTQNFCKVNPKQNSQHTETLQRKENVSLTLTLTMVYGTWSCNSSNSDLVTPIPEFYVSELAFSYTNVKPGRLHPWTMIQDGRVKWFGHVVRMSQNCILRQALHWIPPGGRRKRGGQQMTYKKTIEKDAAVMETDSNRARNMA</sequence>
<evidence type="ECO:0000313" key="2">
    <source>
        <dbReference type="EMBL" id="EMP31060.1"/>
    </source>
</evidence>
<name>M7B691_CHEMY</name>
<dbReference type="AlphaFoldDB" id="M7B691"/>
<feature type="region of interest" description="Disordered" evidence="1">
    <location>
        <begin position="1"/>
        <end position="21"/>
    </location>
</feature>
<protein>
    <submittedName>
        <fullName evidence="2">Uncharacterized protein</fullName>
    </submittedName>
</protein>
<accession>M7B691</accession>